<evidence type="ECO:0000313" key="1">
    <source>
        <dbReference type="EMBL" id="MBX35989.1"/>
    </source>
</evidence>
<dbReference type="EMBL" id="GGEC01055505">
    <property type="protein sequence ID" value="MBX35989.1"/>
    <property type="molecule type" value="Transcribed_RNA"/>
</dbReference>
<protein>
    <submittedName>
        <fullName evidence="1">Uncharacterized protein</fullName>
    </submittedName>
</protein>
<accession>A0A2P2N0H3</accession>
<proteinExistence type="predicted"/>
<reference evidence="1" key="1">
    <citation type="submission" date="2018-02" db="EMBL/GenBank/DDBJ databases">
        <title>Rhizophora mucronata_Transcriptome.</title>
        <authorList>
            <person name="Meera S.P."/>
            <person name="Sreeshan A."/>
            <person name="Augustine A."/>
        </authorList>
    </citation>
    <scope>NUCLEOTIDE SEQUENCE</scope>
    <source>
        <tissue evidence="1">Leaf</tissue>
    </source>
</reference>
<sequence>MIPALSGQWNEGYAHLMFQTCNILSPCADKRSKQIIPASFLNVSFHS</sequence>
<organism evidence="1">
    <name type="scientific">Rhizophora mucronata</name>
    <name type="common">Asiatic mangrove</name>
    <dbReference type="NCBI Taxonomy" id="61149"/>
    <lineage>
        <taxon>Eukaryota</taxon>
        <taxon>Viridiplantae</taxon>
        <taxon>Streptophyta</taxon>
        <taxon>Embryophyta</taxon>
        <taxon>Tracheophyta</taxon>
        <taxon>Spermatophyta</taxon>
        <taxon>Magnoliopsida</taxon>
        <taxon>eudicotyledons</taxon>
        <taxon>Gunneridae</taxon>
        <taxon>Pentapetalae</taxon>
        <taxon>rosids</taxon>
        <taxon>fabids</taxon>
        <taxon>Malpighiales</taxon>
        <taxon>Rhizophoraceae</taxon>
        <taxon>Rhizophora</taxon>
    </lineage>
</organism>
<dbReference type="AlphaFoldDB" id="A0A2P2N0H3"/>
<name>A0A2P2N0H3_RHIMU</name>